<dbReference type="Gene3D" id="3.10.580.10">
    <property type="entry name" value="CBS-domain"/>
    <property type="match status" value="1"/>
</dbReference>
<gene>
    <name evidence="4" type="ORF">CHM34_08615</name>
</gene>
<reference evidence="4 5" key="1">
    <citation type="submission" date="2017-07" db="EMBL/GenBank/DDBJ databases">
        <title>The genome sequence of Paludifilum halophilum highlights mechanisms for microbial adaptation to high salt environemnts.</title>
        <authorList>
            <person name="Belbahri L."/>
        </authorList>
    </citation>
    <scope>NUCLEOTIDE SEQUENCE [LARGE SCALE GENOMIC DNA]</scope>
    <source>
        <strain evidence="4 5">DSM 102817</strain>
    </source>
</reference>
<dbReference type="InterPro" id="IPR000644">
    <property type="entry name" value="CBS_dom"/>
</dbReference>
<dbReference type="SUPFAM" id="SSF54631">
    <property type="entry name" value="CBS-domain pair"/>
    <property type="match status" value="1"/>
</dbReference>
<dbReference type="PROSITE" id="PS51371">
    <property type="entry name" value="CBS"/>
    <property type="match status" value="1"/>
</dbReference>
<keyword evidence="1 2" id="KW-0129">CBS domain</keyword>
<dbReference type="InterPro" id="IPR046342">
    <property type="entry name" value="CBS_dom_sf"/>
</dbReference>
<name>A0A235B843_9BACL</name>
<organism evidence="4 5">
    <name type="scientific">Paludifilum halophilum</name>
    <dbReference type="NCBI Taxonomy" id="1642702"/>
    <lineage>
        <taxon>Bacteria</taxon>
        <taxon>Bacillati</taxon>
        <taxon>Bacillota</taxon>
        <taxon>Bacilli</taxon>
        <taxon>Bacillales</taxon>
        <taxon>Thermoactinomycetaceae</taxon>
        <taxon>Paludifilum</taxon>
    </lineage>
</organism>
<evidence type="ECO:0000256" key="1">
    <source>
        <dbReference type="ARBA" id="ARBA00023122"/>
    </source>
</evidence>
<dbReference type="Pfam" id="PF00571">
    <property type="entry name" value="CBS"/>
    <property type="match status" value="1"/>
</dbReference>
<dbReference type="EMBL" id="NOWF01000004">
    <property type="protein sequence ID" value="OYD08159.1"/>
    <property type="molecule type" value="Genomic_DNA"/>
</dbReference>
<evidence type="ECO:0000259" key="3">
    <source>
        <dbReference type="PROSITE" id="PS51371"/>
    </source>
</evidence>
<dbReference type="AlphaFoldDB" id="A0A235B843"/>
<accession>A0A235B843</accession>
<dbReference type="SMART" id="SM00116">
    <property type="entry name" value="CBS"/>
    <property type="match status" value="1"/>
</dbReference>
<evidence type="ECO:0000313" key="5">
    <source>
        <dbReference type="Proteomes" id="UP000215459"/>
    </source>
</evidence>
<evidence type="ECO:0000256" key="2">
    <source>
        <dbReference type="PROSITE-ProRule" id="PRU00703"/>
    </source>
</evidence>
<comment type="caution">
    <text evidence="4">The sequence shown here is derived from an EMBL/GenBank/DDBJ whole genome shotgun (WGS) entry which is preliminary data.</text>
</comment>
<proteinExistence type="predicted"/>
<sequence>MFDMKKNLSSLFSREISSLVIPKEDVVTVAPEWTLERGLLVLTRRGYASVPVIDSKGRVEGVISKTNILDFMLASNHFEFGKLSRYRVREAMNQNHSGILANSIFSFAFDVLIDRPYIPIIDMQNKFVGILTRKVLMEKVTGYFQQEFIQTMADHRT</sequence>
<dbReference type="PANTHER" id="PTHR43080:SF30">
    <property type="entry name" value="CYCLIC DI-AMP RECEPTOR B"/>
    <property type="match status" value="1"/>
</dbReference>
<dbReference type="InterPro" id="IPR051257">
    <property type="entry name" value="Diverse_CBS-Domain"/>
</dbReference>
<evidence type="ECO:0000313" key="4">
    <source>
        <dbReference type="EMBL" id="OYD08159.1"/>
    </source>
</evidence>
<protein>
    <recommendedName>
        <fullName evidence="3">CBS domain-containing protein</fullName>
    </recommendedName>
</protein>
<feature type="domain" description="CBS" evidence="3">
    <location>
        <begin position="20"/>
        <end position="80"/>
    </location>
</feature>
<keyword evidence="5" id="KW-1185">Reference proteome</keyword>
<dbReference type="Proteomes" id="UP000215459">
    <property type="component" value="Unassembled WGS sequence"/>
</dbReference>
<dbReference type="PANTHER" id="PTHR43080">
    <property type="entry name" value="CBS DOMAIN-CONTAINING PROTEIN CBSX3, MITOCHONDRIAL"/>
    <property type="match status" value="1"/>
</dbReference>